<dbReference type="Proteomes" id="UP000178681">
    <property type="component" value="Unassembled WGS sequence"/>
</dbReference>
<feature type="chain" id="PRO_5009522816" description="DUF5666 domain-containing protein" evidence="1">
    <location>
        <begin position="24"/>
        <end position="209"/>
    </location>
</feature>
<gene>
    <name evidence="3" type="ORF">A2872_00320</name>
</gene>
<evidence type="ECO:0000256" key="1">
    <source>
        <dbReference type="SAM" id="SignalP"/>
    </source>
</evidence>
<dbReference type="EMBL" id="MFJG01000019">
    <property type="protein sequence ID" value="OGG06823.1"/>
    <property type="molecule type" value="Genomic_DNA"/>
</dbReference>
<sequence>MKKLTTVILLIIFNLSFFNPVQAATASPSAAQGLLERVATKVATLAEKLKKGVAGEITVIGTKTISLGNQRVLVSEATTYYRIKSGAKTTIDFKNLLKGDDVAVVGTADSATGDITARQIIAKVQRLPLTGKVTTIDKKTGVYTLAAGEDIKEVEIDSLTIIKKVDAKGVFIKVKLADIIVGDNLIVYGYYNKPNDPLTTIKADIISSN</sequence>
<comment type="caution">
    <text evidence="3">The sequence shown here is derived from an EMBL/GenBank/DDBJ whole genome shotgun (WGS) entry which is preliminary data.</text>
</comment>
<keyword evidence="1" id="KW-0732">Signal</keyword>
<organism evidence="3 4">
    <name type="scientific">Candidatus Gottesmanbacteria bacterium RIFCSPHIGHO2_01_FULL_42_12</name>
    <dbReference type="NCBI Taxonomy" id="1798377"/>
    <lineage>
        <taxon>Bacteria</taxon>
        <taxon>Candidatus Gottesmaniibacteriota</taxon>
    </lineage>
</organism>
<feature type="signal peptide" evidence="1">
    <location>
        <begin position="1"/>
        <end position="23"/>
    </location>
</feature>
<evidence type="ECO:0000259" key="2">
    <source>
        <dbReference type="Pfam" id="PF18914"/>
    </source>
</evidence>
<proteinExistence type="predicted"/>
<evidence type="ECO:0000313" key="4">
    <source>
        <dbReference type="Proteomes" id="UP000178681"/>
    </source>
</evidence>
<dbReference type="STRING" id="1798377.A2872_00320"/>
<dbReference type="Pfam" id="PF18914">
    <property type="entry name" value="DUF5666"/>
    <property type="match status" value="1"/>
</dbReference>
<feature type="domain" description="DUF5666" evidence="2">
    <location>
        <begin position="55"/>
        <end position="120"/>
    </location>
</feature>
<name>A0A1F5Z376_9BACT</name>
<reference evidence="3 4" key="1">
    <citation type="journal article" date="2016" name="Nat. Commun.">
        <title>Thousands of microbial genomes shed light on interconnected biogeochemical processes in an aquifer system.</title>
        <authorList>
            <person name="Anantharaman K."/>
            <person name="Brown C.T."/>
            <person name="Hug L.A."/>
            <person name="Sharon I."/>
            <person name="Castelle C.J."/>
            <person name="Probst A.J."/>
            <person name="Thomas B.C."/>
            <person name="Singh A."/>
            <person name="Wilkins M.J."/>
            <person name="Karaoz U."/>
            <person name="Brodie E.L."/>
            <person name="Williams K.H."/>
            <person name="Hubbard S.S."/>
            <person name="Banfield J.F."/>
        </authorList>
    </citation>
    <scope>NUCLEOTIDE SEQUENCE [LARGE SCALE GENOMIC DNA]</scope>
</reference>
<accession>A0A1F5Z376</accession>
<protein>
    <recommendedName>
        <fullName evidence="2">DUF5666 domain-containing protein</fullName>
    </recommendedName>
</protein>
<dbReference type="InterPro" id="IPR043724">
    <property type="entry name" value="DUF5666"/>
</dbReference>
<evidence type="ECO:0000313" key="3">
    <source>
        <dbReference type="EMBL" id="OGG06823.1"/>
    </source>
</evidence>
<dbReference type="AlphaFoldDB" id="A0A1F5Z376"/>